<accession>A0AAN4JBS4</accession>
<evidence type="ECO:0000313" key="1">
    <source>
        <dbReference type="EMBL" id="EMM7456190.1"/>
    </source>
</evidence>
<dbReference type="AlphaFoldDB" id="A0AAN4JBS4"/>
<name>A0AAN4JBS4_CITFR</name>
<proteinExistence type="predicted"/>
<dbReference type="EMBL" id="ABLGCN030000001">
    <property type="protein sequence ID" value="EMM7456190.1"/>
    <property type="molecule type" value="Genomic_DNA"/>
</dbReference>
<dbReference type="Proteomes" id="UP001169574">
    <property type="component" value="Unassembled WGS sequence"/>
</dbReference>
<gene>
    <name evidence="1" type="ORF">P7U51_000642</name>
</gene>
<reference evidence="1" key="1">
    <citation type="submission" date="2024-02" db="EMBL/GenBank/DDBJ databases">
        <authorList>
            <consortium name="Clinical and Environmental Microbiology Branch: Whole genome sequencing antimicrobial resistance pathogens in the healthcare setting"/>
        </authorList>
    </citation>
    <scope>NUCLEOTIDE SEQUENCE</scope>
    <source>
        <strain evidence="1">Whole organism</strain>
    </source>
</reference>
<sequence>MNQFISLINRVAADVNEPDLFERIKDACRKKQAFCFGDENTRVVLRLMDRDGEKYMLVWLGISCGTGALEKFNPVVTDISRASGAGWFEFCTTRRGFVRMAGKLGFIRQPDDELGRMWFRKNVR</sequence>
<organism evidence="1 2">
    <name type="scientific">Citrobacter freundii</name>
    <dbReference type="NCBI Taxonomy" id="546"/>
    <lineage>
        <taxon>Bacteria</taxon>
        <taxon>Pseudomonadati</taxon>
        <taxon>Pseudomonadota</taxon>
        <taxon>Gammaproteobacteria</taxon>
        <taxon>Enterobacterales</taxon>
        <taxon>Enterobacteriaceae</taxon>
        <taxon>Citrobacter</taxon>
        <taxon>Citrobacter freundii complex</taxon>
    </lineage>
</organism>
<comment type="caution">
    <text evidence="1">The sequence shown here is derived from an EMBL/GenBank/DDBJ whole genome shotgun (WGS) entry which is preliminary data.</text>
</comment>
<protein>
    <submittedName>
        <fullName evidence="1">Uncharacterized protein</fullName>
    </submittedName>
</protein>
<evidence type="ECO:0000313" key="2">
    <source>
        <dbReference type="Proteomes" id="UP001169574"/>
    </source>
</evidence>